<reference evidence="2" key="1">
    <citation type="submission" date="2015-02" db="EMBL/GenBank/DDBJ databases">
        <title>A novel member of the family Ruminococcaceae isolated from human feces.</title>
        <authorList>
            <person name="Shkoporov A.N."/>
            <person name="Chaplin A.V."/>
            <person name="Motuzova O.V."/>
            <person name="Kafarskaia L.I."/>
            <person name="Khokhlova E.V."/>
            <person name="Efimov B.A."/>
        </authorList>
    </citation>
    <scope>NUCLEOTIDE SEQUENCE [LARGE SCALE GENOMIC DNA]</scope>
    <source>
        <strain evidence="2">585-1</strain>
    </source>
</reference>
<feature type="transmembrane region" description="Helical" evidence="1">
    <location>
        <begin position="300"/>
        <end position="320"/>
    </location>
</feature>
<feature type="transmembrane region" description="Helical" evidence="1">
    <location>
        <begin position="20"/>
        <end position="37"/>
    </location>
</feature>
<feature type="transmembrane region" description="Helical" evidence="1">
    <location>
        <begin position="249"/>
        <end position="269"/>
    </location>
</feature>
<evidence type="ECO:0000256" key="1">
    <source>
        <dbReference type="SAM" id="Phobius"/>
    </source>
</evidence>
<dbReference type="Proteomes" id="UP000032483">
    <property type="component" value="Unassembled WGS sequence"/>
</dbReference>
<organism evidence="2 3">
    <name type="scientific">Ruthenibacterium lactatiformans</name>
    <dbReference type="NCBI Taxonomy" id="1550024"/>
    <lineage>
        <taxon>Bacteria</taxon>
        <taxon>Bacillati</taxon>
        <taxon>Bacillota</taxon>
        <taxon>Clostridia</taxon>
        <taxon>Eubacteriales</taxon>
        <taxon>Oscillospiraceae</taxon>
        <taxon>Ruthenibacterium</taxon>
    </lineage>
</organism>
<protein>
    <submittedName>
        <fullName evidence="2">Uncharacterized protein</fullName>
    </submittedName>
</protein>
<accession>A0A0D8IXX7</accession>
<feature type="transmembrane region" description="Helical" evidence="1">
    <location>
        <begin position="327"/>
        <end position="348"/>
    </location>
</feature>
<keyword evidence="1" id="KW-0472">Membrane</keyword>
<feature type="transmembrane region" description="Helical" evidence="1">
    <location>
        <begin position="186"/>
        <end position="211"/>
    </location>
</feature>
<evidence type="ECO:0000313" key="3">
    <source>
        <dbReference type="Proteomes" id="UP000032483"/>
    </source>
</evidence>
<dbReference type="PATRIC" id="fig|1550024.3.peg.2693"/>
<keyword evidence="3" id="KW-1185">Reference proteome</keyword>
<keyword evidence="1" id="KW-1133">Transmembrane helix</keyword>
<feature type="transmembrane region" description="Helical" evidence="1">
    <location>
        <begin position="276"/>
        <end position="294"/>
    </location>
</feature>
<name>A0A0D8IXX7_9FIRM</name>
<dbReference type="RefSeq" id="WP_021651276.1">
    <property type="nucleotide sequence ID" value="NZ_JAFHCJ010000003.1"/>
</dbReference>
<evidence type="ECO:0000313" key="2">
    <source>
        <dbReference type="EMBL" id="KJF39575.1"/>
    </source>
</evidence>
<dbReference type="EMBL" id="JXXK01000016">
    <property type="protein sequence ID" value="KJF39575.1"/>
    <property type="molecule type" value="Genomic_DNA"/>
</dbReference>
<comment type="caution">
    <text evidence="2">The sequence shown here is derived from an EMBL/GenBank/DDBJ whole genome shotgun (WGS) entry which is preliminary data.</text>
</comment>
<feature type="transmembrane region" description="Helical" evidence="1">
    <location>
        <begin position="145"/>
        <end position="165"/>
    </location>
</feature>
<dbReference type="GeneID" id="42857264"/>
<gene>
    <name evidence="2" type="ORF">TQ39_11820</name>
</gene>
<proteinExistence type="predicted"/>
<keyword evidence="1" id="KW-0812">Transmembrane</keyword>
<sequence length="358" mass="39110">MKKLIYFELRKIFSKRLSMVTLIGILLFSALLSFSTYQNKYAFDQNAGEGSGKAAVEIDKEIAAKYEGILTDEKVRQMMSDFAPTSDLHGLNAAYIYQNAMQSAAFSRFSDLNGNWNGLSVSDVFGNEEIKIGYVDGWLSTSKNMVRVFIALALAVIIMLAPIFSGEYEGVDNIILTSKYGKTKCATAKVVAGILTAILTTALIVAFNLFLARAFYGTEGLNCSILFAPSEYVEAFIPFNITCGTLLKYQILLAFTCTISVTGITLLMSAISKNQIVALVAAMAIFLFPVLLPIPETNPLFRLVGLLPVYHVLAVSLLSVEQMSNGMLYAIWAIPTALIFLGIGAGFSRHIFAKHQVS</sequence>
<dbReference type="AlphaFoldDB" id="A0A0D8IXX7"/>